<comment type="caution">
    <text evidence="2">The sequence shown here is derived from an EMBL/GenBank/DDBJ whole genome shotgun (WGS) entry which is preliminary data.</text>
</comment>
<dbReference type="RefSeq" id="WP_209646279.1">
    <property type="nucleotide sequence ID" value="NZ_JAGINW010000001.1"/>
</dbReference>
<feature type="region of interest" description="Disordered" evidence="1">
    <location>
        <begin position="1"/>
        <end position="47"/>
    </location>
</feature>
<evidence type="ECO:0000256" key="1">
    <source>
        <dbReference type="SAM" id="MobiDB-lite"/>
    </source>
</evidence>
<dbReference type="Proteomes" id="UP001519332">
    <property type="component" value="Unassembled WGS sequence"/>
</dbReference>
<sequence>MPAQDRIRAHQQTDPVQDLARGPMHERGKQRPVSRTEPHSGVAELPL</sequence>
<gene>
    <name evidence="2" type="ORF">JOF56_009890</name>
</gene>
<evidence type="ECO:0000313" key="2">
    <source>
        <dbReference type="EMBL" id="MBP2329505.1"/>
    </source>
</evidence>
<accession>A0ABS4TYN2</accession>
<keyword evidence="3" id="KW-1185">Reference proteome</keyword>
<proteinExistence type="predicted"/>
<reference evidence="2 3" key="1">
    <citation type="submission" date="2021-03" db="EMBL/GenBank/DDBJ databases">
        <title>Sequencing the genomes of 1000 actinobacteria strains.</title>
        <authorList>
            <person name="Klenk H.-P."/>
        </authorList>
    </citation>
    <scope>NUCLEOTIDE SEQUENCE [LARGE SCALE GENOMIC DNA]</scope>
    <source>
        <strain evidence="2 3">DSM 46670</strain>
    </source>
</reference>
<protein>
    <submittedName>
        <fullName evidence="2">Uncharacterized protein</fullName>
    </submittedName>
</protein>
<dbReference type="EMBL" id="JAGINW010000001">
    <property type="protein sequence ID" value="MBP2329505.1"/>
    <property type="molecule type" value="Genomic_DNA"/>
</dbReference>
<organism evidence="2 3">
    <name type="scientific">Kibdelosporangium banguiense</name>
    <dbReference type="NCBI Taxonomy" id="1365924"/>
    <lineage>
        <taxon>Bacteria</taxon>
        <taxon>Bacillati</taxon>
        <taxon>Actinomycetota</taxon>
        <taxon>Actinomycetes</taxon>
        <taxon>Pseudonocardiales</taxon>
        <taxon>Pseudonocardiaceae</taxon>
        <taxon>Kibdelosporangium</taxon>
    </lineage>
</organism>
<evidence type="ECO:0000313" key="3">
    <source>
        <dbReference type="Proteomes" id="UP001519332"/>
    </source>
</evidence>
<name>A0ABS4TYN2_9PSEU</name>
<feature type="compositionally biased region" description="Basic and acidic residues" evidence="1">
    <location>
        <begin position="23"/>
        <end position="38"/>
    </location>
</feature>